<feature type="transmembrane region" description="Helical" evidence="2">
    <location>
        <begin position="110"/>
        <end position="134"/>
    </location>
</feature>
<feature type="transmembrane region" description="Helical" evidence="2">
    <location>
        <begin position="6"/>
        <end position="26"/>
    </location>
</feature>
<organism evidence="3 4">
    <name type="scientific">Methylophilus methylotrophus</name>
    <name type="common">Bacterium W3A1</name>
    <dbReference type="NCBI Taxonomy" id="17"/>
    <lineage>
        <taxon>Bacteria</taxon>
        <taxon>Pseudomonadati</taxon>
        <taxon>Pseudomonadota</taxon>
        <taxon>Betaproteobacteria</taxon>
        <taxon>Nitrosomonadales</taxon>
        <taxon>Methylophilaceae</taxon>
        <taxon>Methylophilus</taxon>
    </lineage>
</organism>
<feature type="transmembrane region" description="Helical" evidence="2">
    <location>
        <begin position="68"/>
        <end position="90"/>
    </location>
</feature>
<keyword evidence="2" id="KW-1133">Transmembrane helix</keyword>
<comment type="caution">
    <text evidence="3">The sequence shown here is derived from an EMBL/GenBank/DDBJ whole genome shotgun (WGS) entry which is preliminary data.</text>
</comment>
<dbReference type="Pfam" id="PF02325">
    <property type="entry name" value="CCB3_YggT"/>
    <property type="match status" value="2"/>
</dbReference>
<gene>
    <name evidence="3" type="ORF">E6Q51_05765</name>
</gene>
<proteinExistence type="inferred from homology"/>
<dbReference type="InterPro" id="IPR003425">
    <property type="entry name" value="CCB3/YggT"/>
</dbReference>
<keyword evidence="2" id="KW-0812">Transmembrane</keyword>
<name>A0A5C7WER3_METME</name>
<accession>A0A5C7WER3</accession>
<dbReference type="PANTHER" id="PTHR33219">
    <property type="entry name" value="YLMG HOMOLOG PROTEIN 2, CHLOROPLASTIC"/>
    <property type="match status" value="1"/>
</dbReference>
<sequence length="182" mass="20422">MLHNMTTFLLSAAFGILTFLLVLRFLMQWTRTSFQNPLGQMTMALTDFMVKPARKIIRPVRQWDLSTLLLALLMQIVLFALLTLLAGAPVSPVFWVWQAVFGVLGQMVDVFFYAILLMAILSWVNPYSPIYGVLNQLSSPILDPLRRVLPAIQGFDFSALVALLLLQMISRIVLPGLAVSIL</sequence>
<evidence type="ECO:0000256" key="2">
    <source>
        <dbReference type="SAM" id="Phobius"/>
    </source>
</evidence>
<evidence type="ECO:0000256" key="1">
    <source>
        <dbReference type="ARBA" id="ARBA00010894"/>
    </source>
</evidence>
<reference evidence="3 4" key="1">
    <citation type="submission" date="2018-09" db="EMBL/GenBank/DDBJ databases">
        <title>Metagenome Assembled Genomes from an Advanced Water Purification Facility.</title>
        <authorList>
            <person name="Stamps B.W."/>
            <person name="Spear J.R."/>
        </authorList>
    </citation>
    <scope>NUCLEOTIDE SEQUENCE [LARGE SCALE GENOMIC DNA]</scope>
    <source>
        <strain evidence="3">Bin_42_2</strain>
    </source>
</reference>
<dbReference type="Proteomes" id="UP000321374">
    <property type="component" value="Unassembled WGS sequence"/>
</dbReference>
<protein>
    <submittedName>
        <fullName evidence="3">YggT family protein</fullName>
    </submittedName>
</protein>
<dbReference type="PANTHER" id="PTHR33219:SF14">
    <property type="entry name" value="PROTEIN COFACTOR ASSEMBLY OF COMPLEX C SUBUNIT B CCB3, CHLOROPLASTIC-RELATED"/>
    <property type="match status" value="1"/>
</dbReference>
<dbReference type="EMBL" id="SSGG01000093">
    <property type="protein sequence ID" value="TXI36327.1"/>
    <property type="molecule type" value="Genomic_DNA"/>
</dbReference>
<dbReference type="GO" id="GO:0016020">
    <property type="term" value="C:membrane"/>
    <property type="evidence" value="ECO:0007669"/>
    <property type="project" value="InterPro"/>
</dbReference>
<feature type="transmembrane region" description="Helical" evidence="2">
    <location>
        <begin position="155"/>
        <end position="174"/>
    </location>
</feature>
<keyword evidence="2" id="KW-0472">Membrane</keyword>
<evidence type="ECO:0000313" key="3">
    <source>
        <dbReference type="EMBL" id="TXI36327.1"/>
    </source>
</evidence>
<evidence type="ECO:0000313" key="4">
    <source>
        <dbReference type="Proteomes" id="UP000321374"/>
    </source>
</evidence>
<dbReference type="AlphaFoldDB" id="A0A5C7WER3"/>
<comment type="similarity">
    <text evidence="1">Belongs to the YggT family.</text>
</comment>
<dbReference type="STRING" id="1122236.GCA_000378225_00834"/>